<dbReference type="Pfam" id="PF14226">
    <property type="entry name" value="DIOX_N"/>
    <property type="match status" value="1"/>
</dbReference>
<feature type="domain" description="Fe2OG dioxygenase" evidence="3">
    <location>
        <begin position="173"/>
        <end position="293"/>
    </location>
</feature>
<keyword evidence="2" id="KW-0479">Metal-binding</keyword>
<dbReference type="GO" id="GO:0016491">
    <property type="term" value="F:oxidoreductase activity"/>
    <property type="evidence" value="ECO:0007669"/>
    <property type="project" value="UniProtKB-KW"/>
</dbReference>
<dbReference type="STRING" id="1016849.A0A0D1YH45"/>
<dbReference type="InterPro" id="IPR050231">
    <property type="entry name" value="Iron_ascorbate_oxido_reductase"/>
</dbReference>
<evidence type="ECO:0000256" key="1">
    <source>
        <dbReference type="ARBA" id="ARBA00008056"/>
    </source>
</evidence>
<sequence length="363" mass="40782">MGSIAVDDSLPQTGTEFPFPIVAFQPFLEGTTEGKQEVVARLYDAFHNFGWVYLKDFGVSQAEIDEMFRRSKQFHEQPLGWKEQFTLNDPSVSQGYTGDGAESSDPLGGKSHKECYEHRKVNKLCPASGELDDWTTWADSFHKKLLDLAGHVASALAMVLGLDVDEFRAQLGQLDGQLRLLHYMPVARKTFESGRNFRINPHCDYGLFTLLFQDSVGGLEVDRFHDGKFVAATPIAGTCVINVADILQRFSNDGLRSTRHRVMAPQLTQEQLDAIGPDGYLPARFSTAFFVHPKRDFVVKPLVKEDDQPHYDTCVAGCWRDAITAKNYKLPIPMDTPEQVQAAKCVEMRYMMAANIERKPLVV</sequence>
<evidence type="ECO:0000313" key="4">
    <source>
        <dbReference type="EMBL" id="KIV82152.1"/>
    </source>
</evidence>
<protein>
    <recommendedName>
        <fullName evidence="3">Fe2OG dioxygenase domain-containing protein</fullName>
    </recommendedName>
</protein>
<evidence type="ECO:0000259" key="3">
    <source>
        <dbReference type="PROSITE" id="PS51471"/>
    </source>
</evidence>
<dbReference type="GO" id="GO:0044283">
    <property type="term" value="P:small molecule biosynthetic process"/>
    <property type="evidence" value="ECO:0007669"/>
    <property type="project" value="UniProtKB-ARBA"/>
</dbReference>
<dbReference type="PROSITE" id="PS51471">
    <property type="entry name" value="FE2OG_OXY"/>
    <property type="match status" value="1"/>
</dbReference>
<dbReference type="Pfam" id="PF03171">
    <property type="entry name" value="2OG-FeII_Oxy"/>
    <property type="match status" value="1"/>
</dbReference>
<dbReference type="PANTHER" id="PTHR47990">
    <property type="entry name" value="2-OXOGLUTARATE (2OG) AND FE(II)-DEPENDENT OXYGENASE SUPERFAMILY PROTEIN-RELATED"/>
    <property type="match status" value="1"/>
</dbReference>
<dbReference type="InterPro" id="IPR005123">
    <property type="entry name" value="Oxoglu/Fe-dep_dioxygenase_dom"/>
</dbReference>
<dbReference type="EMBL" id="KN846952">
    <property type="protein sequence ID" value="KIV82152.1"/>
    <property type="molecule type" value="Genomic_DNA"/>
</dbReference>
<dbReference type="Gene3D" id="2.60.120.330">
    <property type="entry name" value="B-lactam Antibiotic, Isopenicillin N Synthase, Chain"/>
    <property type="match status" value="1"/>
</dbReference>
<proteinExistence type="inferred from homology"/>
<gene>
    <name evidence="4" type="ORF">PV11_04280</name>
</gene>
<dbReference type="SUPFAM" id="SSF51197">
    <property type="entry name" value="Clavaminate synthase-like"/>
    <property type="match status" value="1"/>
</dbReference>
<keyword evidence="2" id="KW-0560">Oxidoreductase</keyword>
<dbReference type="HOGENOM" id="CLU_010119_16_3_1"/>
<evidence type="ECO:0000256" key="2">
    <source>
        <dbReference type="RuleBase" id="RU003682"/>
    </source>
</evidence>
<reference evidence="4 5" key="1">
    <citation type="submission" date="2015-01" db="EMBL/GenBank/DDBJ databases">
        <title>The Genome Sequence of Exophiala sideris CBS121828.</title>
        <authorList>
            <consortium name="The Broad Institute Genomics Platform"/>
            <person name="Cuomo C."/>
            <person name="de Hoog S."/>
            <person name="Gorbushina A."/>
            <person name="Stielow B."/>
            <person name="Teixiera M."/>
            <person name="Abouelleil A."/>
            <person name="Chapman S.B."/>
            <person name="Priest M."/>
            <person name="Young S.K."/>
            <person name="Wortman J."/>
            <person name="Nusbaum C."/>
            <person name="Birren B."/>
        </authorList>
    </citation>
    <scope>NUCLEOTIDE SEQUENCE [LARGE SCALE GENOMIC DNA]</scope>
    <source>
        <strain evidence="4 5">CBS 121828</strain>
    </source>
</reference>
<dbReference type="OrthoDB" id="288590at2759"/>
<dbReference type="Proteomes" id="UP000053599">
    <property type="component" value="Unassembled WGS sequence"/>
</dbReference>
<dbReference type="AlphaFoldDB" id="A0A0D1YH45"/>
<dbReference type="InterPro" id="IPR027443">
    <property type="entry name" value="IPNS-like_sf"/>
</dbReference>
<comment type="similarity">
    <text evidence="1 2">Belongs to the iron/ascorbate-dependent oxidoreductase family.</text>
</comment>
<dbReference type="InterPro" id="IPR026992">
    <property type="entry name" value="DIOX_N"/>
</dbReference>
<accession>A0A0D1YH45</accession>
<dbReference type="GO" id="GO:0046872">
    <property type="term" value="F:metal ion binding"/>
    <property type="evidence" value="ECO:0007669"/>
    <property type="project" value="UniProtKB-KW"/>
</dbReference>
<organism evidence="4 5">
    <name type="scientific">Exophiala sideris</name>
    <dbReference type="NCBI Taxonomy" id="1016849"/>
    <lineage>
        <taxon>Eukaryota</taxon>
        <taxon>Fungi</taxon>
        <taxon>Dikarya</taxon>
        <taxon>Ascomycota</taxon>
        <taxon>Pezizomycotina</taxon>
        <taxon>Eurotiomycetes</taxon>
        <taxon>Chaetothyriomycetidae</taxon>
        <taxon>Chaetothyriales</taxon>
        <taxon>Herpotrichiellaceae</taxon>
        <taxon>Exophiala</taxon>
    </lineage>
</organism>
<dbReference type="InterPro" id="IPR044861">
    <property type="entry name" value="IPNS-like_FE2OG_OXY"/>
</dbReference>
<name>A0A0D1YH45_9EURO</name>
<keyword evidence="2" id="KW-0408">Iron</keyword>
<evidence type="ECO:0000313" key="5">
    <source>
        <dbReference type="Proteomes" id="UP000053599"/>
    </source>
</evidence>